<proteinExistence type="predicted"/>
<reference evidence="1 2" key="1">
    <citation type="journal article" date="2012" name="Int. J. Syst. Evol. Microbiol.">
        <title>Vibrio caribbeanicus sp. nov., isolated from the marine sponge Scleritoderma cyanea.</title>
        <authorList>
            <person name="Hoffmann M."/>
            <person name="Monday S.R."/>
            <person name="Allard M.W."/>
            <person name="Strain E.A."/>
            <person name="Whittaker P."/>
            <person name="Naum M."/>
            <person name="McCarthy P.J."/>
            <person name="Lopez J.V."/>
            <person name="Fischer M."/>
            <person name="Brown E.W."/>
        </authorList>
    </citation>
    <scope>NUCLEOTIDE SEQUENCE [LARGE SCALE GENOMIC DNA]</scope>
    <source>
        <strain evidence="1 2">ATCC BAA-2122</strain>
    </source>
</reference>
<evidence type="ECO:0000313" key="1">
    <source>
        <dbReference type="EMBL" id="EFP96176.1"/>
    </source>
</evidence>
<dbReference type="OrthoDB" id="9790161at2"/>
<sequence>MPFNQERKMRDIPRQPIYRFVVSIDGEKVSFNSVSGLNIPDDSEISLSNEALEITFHDGLLSNNNPLYQWLNHSSTDKVEKKDILVTLIKEAGGQLIASWSVINALPTKLSSPTADKNGNDIFVDEVSMIADSITMVAH</sequence>
<dbReference type="EMBL" id="AEIU01000076">
    <property type="protein sequence ID" value="EFP96176.1"/>
    <property type="molecule type" value="Genomic_DNA"/>
</dbReference>
<dbReference type="GO" id="GO:0005198">
    <property type="term" value="F:structural molecule activity"/>
    <property type="evidence" value="ECO:0007669"/>
    <property type="project" value="InterPro"/>
</dbReference>
<dbReference type="STRING" id="796620.VIBC2010_03682"/>
<keyword evidence="2" id="KW-1185">Reference proteome</keyword>
<dbReference type="Proteomes" id="UP000002943">
    <property type="component" value="Unassembled WGS sequence"/>
</dbReference>
<accession>E3BL80</accession>
<dbReference type="Pfam" id="PF06841">
    <property type="entry name" value="Phage_T4_gp19"/>
    <property type="match status" value="1"/>
</dbReference>
<dbReference type="InterPro" id="IPR010667">
    <property type="entry name" value="Phage_T4_Gp19"/>
</dbReference>
<evidence type="ECO:0000313" key="2">
    <source>
        <dbReference type="Proteomes" id="UP000002943"/>
    </source>
</evidence>
<organism evidence="1 2">
    <name type="scientific">Vibrio caribbeanicus ATCC BAA-2122</name>
    <dbReference type="NCBI Taxonomy" id="796620"/>
    <lineage>
        <taxon>Bacteria</taxon>
        <taxon>Pseudomonadati</taxon>
        <taxon>Pseudomonadota</taxon>
        <taxon>Gammaproteobacteria</taxon>
        <taxon>Vibrionales</taxon>
        <taxon>Vibrionaceae</taxon>
        <taxon>Vibrio</taxon>
    </lineage>
</organism>
<dbReference type="RefSeq" id="WP_009601811.1">
    <property type="nucleotide sequence ID" value="NZ_AEIU01000076.1"/>
</dbReference>
<dbReference type="AlphaFoldDB" id="E3BL80"/>
<protein>
    <recommendedName>
        <fullName evidence="3">Phage tail protein</fullName>
    </recommendedName>
</protein>
<evidence type="ECO:0008006" key="3">
    <source>
        <dbReference type="Google" id="ProtNLM"/>
    </source>
</evidence>
<gene>
    <name evidence="1" type="ORF">VIBC2010_03682</name>
</gene>
<comment type="caution">
    <text evidence="1">The sequence shown here is derived from an EMBL/GenBank/DDBJ whole genome shotgun (WGS) entry which is preliminary data.</text>
</comment>
<name>E3BL80_9VIBR</name>